<gene>
    <name evidence="11" type="ORF">Desaf_1546</name>
</gene>
<feature type="transmembrane region" description="Helical" evidence="10">
    <location>
        <begin position="358"/>
        <end position="383"/>
    </location>
</feature>
<dbReference type="PANTHER" id="PTHR43298">
    <property type="entry name" value="MULTIDRUG RESISTANCE PROTEIN NORM-RELATED"/>
    <property type="match status" value="1"/>
</dbReference>
<dbReference type="GO" id="GO:0005886">
    <property type="term" value="C:plasma membrane"/>
    <property type="evidence" value="ECO:0007669"/>
    <property type="project" value="UniProtKB-SubCell"/>
</dbReference>
<keyword evidence="5 10" id="KW-0812">Transmembrane</keyword>
<evidence type="ECO:0000256" key="2">
    <source>
        <dbReference type="ARBA" id="ARBA00022448"/>
    </source>
</evidence>
<feature type="transmembrane region" description="Helical" evidence="10">
    <location>
        <begin position="243"/>
        <end position="266"/>
    </location>
</feature>
<dbReference type="eggNOG" id="COG0534">
    <property type="taxonomic scope" value="Bacteria"/>
</dbReference>
<organism evidence="11 12">
    <name type="scientific">Desulfocurvibacter africanus subsp. africanus str. Walvis Bay</name>
    <dbReference type="NCBI Taxonomy" id="690850"/>
    <lineage>
        <taxon>Bacteria</taxon>
        <taxon>Pseudomonadati</taxon>
        <taxon>Thermodesulfobacteriota</taxon>
        <taxon>Desulfovibrionia</taxon>
        <taxon>Desulfovibrionales</taxon>
        <taxon>Desulfovibrionaceae</taxon>
        <taxon>Desulfocurvibacter</taxon>
    </lineage>
</organism>
<keyword evidence="2" id="KW-0813">Transport</keyword>
<feature type="transmembrane region" description="Helical" evidence="10">
    <location>
        <begin position="194"/>
        <end position="216"/>
    </location>
</feature>
<dbReference type="PIRSF" id="PIRSF006603">
    <property type="entry name" value="DinF"/>
    <property type="match status" value="1"/>
</dbReference>
<feature type="transmembrane region" description="Helical" evidence="10">
    <location>
        <begin position="54"/>
        <end position="76"/>
    </location>
</feature>
<keyword evidence="12" id="KW-1185">Reference proteome</keyword>
<feature type="transmembrane region" description="Helical" evidence="10">
    <location>
        <begin position="162"/>
        <end position="182"/>
    </location>
</feature>
<feature type="transmembrane region" description="Helical" evidence="10">
    <location>
        <begin position="88"/>
        <end position="113"/>
    </location>
</feature>
<dbReference type="AlphaFoldDB" id="F3Z0Q9"/>
<dbReference type="InterPro" id="IPR002528">
    <property type="entry name" value="MATE_fam"/>
</dbReference>
<feature type="transmembrane region" description="Helical" evidence="10">
    <location>
        <begin position="424"/>
        <end position="443"/>
    </location>
</feature>
<reference evidence="11 12" key="1">
    <citation type="journal article" date="2011" name="J. Bacteriol.">
        <title>Genome sequence of the mercury-methylating and pleomorphic Desulfovibrio africanus Strain Walvis Bay.</title>
        <authorList>
            <person name="Brown S.D."/>
            <person name="Wall J.D."/>
            <person name="Kucken A.M."/>
            <person name="Gilmour C.C."/>
            <person name="Podar M."/>
            <person name="Brandt C.C."/>
            <person name="Teshima H."/>
            <person name="Detter J.C."/>
            <person name="Han C.S."/>
            <person name="Land M.L."/>
            <person name="Lucas S."/>
            <person name="Han J."/>
            <person name="Pennacchio L."/>
            <person name="Nolan M."/>
            <person name="Pitluck S."/>
            <person name="Woyke T."/>
            <person name="Goodwin L."/>
            <person name="Palumbo A.V."/>
            <person name="Elias D.A."/>
        </authorList>
    </citation>
    <scope>NUCLEOTIDE SEQUENCE [LARGE SCALE GENOMIC DNA]</scope>
    <source>
        <strain evidence="11 12">Walvis Bay</strain>
    </source>
</reference>
<dbReference type="STRING" id="690850.Desaf_1546"/>
<dbReference type="EMBL" id="CP003221">
    <property type="protein sequence ID" value="EGJ49883.1"/>
    <property type="molecule type" value="Genomic_DNA"/>
</dbReference>
<protein>
    <recommendedName>
        <fullName evidence="9">Multidrug-efflux transporter</fullName>
    </recommendedName>
</protein>
<dbReference type="GO" id="GO:0042910">
    <property type="term" value="F:xenobiotic transmembrane transporter activity"/>
    <property type="evidence" value="ECO:0007669"/>
    <property type="project" value="InterPro"/>
</dbReference>
<keyword evidence="7" id="KW-0406">Ion transport</keyword>
<evidence type="ECO:0000256" key="7">
    <source>
        <dbReference type="ARBA" id="ARBA00023065"/>
    </source>
</evidence>
<dbReference type="InterPro" id="IPR050222">
    <property type="entry name" value="MATE_MdtK"/>
</dbReference>
<evidence type="ECO:0000313" key="11">
    <source>
        <dbReference type="EMBL" id="EGJ49883.1"/>
    </source>
</evidence>
<keyword evidence="8 10" id="KW-0472">Membrane</keyword>
<feature type="transmembrane region" description="Helical" evidence="10">
    <location>
        <begin position="133"/>
        <end position="155"/>
    </location>
</feature>
<feature type="transmembrane region" description="Helical" evidence="10">
    <location>
        <begin position="395"/>
        <end position="418"/>
    </location>
</feature>
<name>F3Z0Q9_DESAF</name>
<dbReference type="Pfam" id="PF01554">
    <property type="entry name" value="MatE"/>
    <property type="match status" value="2"/>
</dbReference>
<comment type="subcellular location">
    <subcellularLocation>
        <location evidence="1">Cell membrane</location>
        <topology evidence="1">Multi-pass membrane protein</topology>
    </subcellularLocation>
</comment>
<accession>F3Z0Q9</accession>
<evidence type="ECO:0000256" key="4">
    <source>
        <dbReference type="ARBA" id="ARBA00022475"/>
    </source>
</evidence>
<evidence type="ECO:0000256" key="5">
    <source>
        <dbReference type="ARBA" id="ARBA00022692"/>
    </source>
</evidence>
<proteinExistence type="predicted"/>
<evidence type="ECO:0000256" key="10">
    <source>
        <dbReference type="SAM" id="Phobius"/>
    </source>
</evidence>
<dbReference type="Proteomes" id="UP000007844">
    <property type="component" value="Chromosome"/>
</dbReference>
<feature type="transmembrane region" description="Helical" evidence="10">
    <location>
        <begin position="12"/>
        <end position="34"/>
    </location>
</feature>
<keyword evidence="6 10" id="KW-1133">Transmembrane helix</keyword>
<dbReference type="PANTHER" id="PTHR43298:SF2">
    <property type="entry name" value="FMN_FAD EXPORTER YEEO-RELATED"/>
    <property type="match status" value="1"/>
</dbReference>
<dbReference type="CDD" id="cd13133">
    <property type="entry name" value="MATE_like_7"/>
    <property type="match status" value="1"/>
</dbReference>
<feature type="transmembrane region" description="Helical" evidence="10">
    <location>
        <begin position="313"/>
        <end position="338"/>
    </location>
</feature>
<feature type="transmembrane region" description="Helical" evidence="10">
    <location>
        <begin position="278"/>
        <end position="301"/>
    </location>
</feature>
<keyword evidence="4" id="KW-1003">Cell membrane</keyword>
<dbReference type="GO" id="GO:0015297">
    <property type="term" value="F:antiporter activity"/>
    <property type="evidence" value="ECO:0007669"/>
    <property type="project" value="UniProtKB-KW"/>
</dbReference>
<dbReference type="HOGENOM" id="CLU_012893_6_5_7"/>
<evidence type="ECO:0000313" key="12">
    <source>
        <dbReference type="Proteomes" id="UP000007844"/>
    </source>
</evidence>
<evidence type="ECO:0000256" key="8">
    <source>
        <dbReference type="ARBA" id="ARBA00023136"/>
    </source>
</evidence>
<dbReference type="GO" id="GO:0006811">
    <property type="term" value="P:monoatomic ion transport"/>
    <property type="evidence" value="ECO:0007669"/>
    <property type="project" value="UniProtKB-KW"/>
</dbReference>
<dbReference type="InterPro" id="IPR048279">
    <property type="entry name" value="MdtK-like"/>
</dbReference>
<dbReference type="NCBIfam" id="TIGR00797">
    <property type="entry name" value="matE"/>
    <property type="match status" value="1"/>
</dbReference>
<evidence type="ECO:0000256" key="9">
    <source>
        <dbReference type="ARBA" id="ARBA00031636"/>
    </source>
</evidence>
<evidence type="ECO:0000256" key="6">
    <source>
        <dbReference type="ARBA" id="ARBA00022989"/>
    </source>
</evidence>
<evidence type="ECO:0000256" key="1">
    <source>
        <dbReference type="ARBA" id="ARBA00004651"/>
    </source>
</evidence>
<sequence length="464" mass="49860">MFRSRYYGVGGYREVLTVSLPLVISMASNTLMQFTDRMFLASYSVDAIAAAMPAGMAAFLGIAFFMGTGGYANVFVAQYVGAGRPQRVGAALWQGIWFSLLASALLALLALPAESLFSLAGHPEAVRKLEVTYFQILALGAGFSVLGSVMSCFYTGRGQTRVVMLANVAGAALNVPLDYALINGTWGMPELGIAGAGIATIVSAAFICLFIALLIFRQANEVDFGVRSAWKPERELFGRLMRYGLPGGTQFCMDILAITFFIFMVGRLGRAELAATNIVFNISMLAFMPMIGVHVAVSTLVGQAIGRGRPEDGARATTSAVHISLLYMSLFGLVFLFLPEALLDLFRPADASDAEFAAIVEAGIVLLRFVTLYNCFDAIGIIYSGAIRGAGDTMFVMKAIAVVALLAMFLPVTILSTIYQGNLYQLWACATLYISALSLAFALRYRQGAWRSMSVIESEPARLA</sequence>
<dbReference type="KEGG" id="daf:Desaf_1546"/>
<dbReference type="RefSeq" id="WP_014259667.1">
    <property type="nucleotide sequence ID" value="NC_016629.1"/>
</dbReference>
<evidence type="ECO:0000256" key="3">
    <source>
        <dbReference type="ARBA" id="ARBA00022449"/>
    </source>
</evidence>
<keyword evidence="3" id="KW-0050">Antiport</keyword>